<dbReference type="EMBL" id="JAFBDZ010000006">
    <property type="protein sequence ID" value="MBM7587966.1"/>
    <property type="molecule type" value="Genomic_DNA"/>
</dbReference>
<comment type="caution">
    <text evidence="2">The sequence shown here is derived from an EMBL/GenBank/DDBJ whole genome shotgun (WGS) entry which is preliminary data.</text>
</comment>
<gene>
    <name evidence="2" type="ORF">JOC86_004541</name>
</gene>
<organism evidence="2 3">
    <name type="scientific">Rossellomorea pakistanensis</name>
    <dbReference type="NCBI Taxonomy" id="992288"/>
    <lineage>
        <taxon>Bacteria</taxon>
        <taxon>Bacillati</taxon>
        <taxon>Bacillota</taxon>
        <taxon>Bacilli</taxon>
        <taxon>Bacillales</taxon>
        <taxon>Bacillaceae</taxon>
        <taxon>Rossellomorea</taxon>
    </lineage>
</organism>
<name>A0ABS2NKC0_9BACI</name>
<accession>A0ABS2NKC0</accession>
<evidence type="ECO:0000256" key="1">
    <source>
        <dbReference type="SAM" id="Phobius"/>
    </source>
</evidence>
<keyword evidence="1" id="KW-0472">Membrane</keyword>
<reference evidence="2 3" key="1">
    <citation type="submission" date="2021-01" db="EMBL/GenBank/DDBJ databases">
        <title>Genomic Encyclopedia of Type Strains, Phase IV (KMG-IV): sequencing the most valuable type-strain genomes for metagenomic binning, comparative biology and taxonomic classification.</title>
        <authorList>
            <person name="Goeker M."/>
        </authorList>
    </citation>
    <scope>NUCLEOTIDE SEQUENCE [LARGE SCALE GENOMIC DNA]</scope>
    <source>
        <strain evidence="2 3">DSM 24834</strain>
    </source>
</reference>
<keyword evidence="1" id="KW-1133">Transmembrane helix</keyword>
<proteinExistence type="predicted"/>
<sequence>MDVGIIFAFSIGVGALGIALILISKIAQLEKRIRDLENK</sequence>
<evidence type="ECO:0000313" key="3">
    <source>
        <dbReference type="Proteomes" id="UP001646157"/>
    </source>
</evidence>
<feature type="transmembrane region" description="Helical" evidence="1">
    <location>
        <begin position="6"/>
        <end position="24"/>
    </location>
</feature>
<keyword evidence="1" id="KW-0812">Transmembrane</keyword>
<evidence type="ECO:0000313" key="2">
    <source>
        <dbReference type="EMBL" id="MBM7587966.1"/>
    </source>
</evidence>
<keyword evidence="3" id="KW-1185">Reference proteome</keyword>
<protein>
    <submittedName>
        <fullName evidence="2">Uncharacterized protein</fullName>
    </submittedName>
</protein>
<dbReference type="Proteomes" id="UP001646157">
    <property type="component" value="Unassembled WGS sequence"/>
</dbReference>